<evidence type="ECO:0000256" key="1">
    <source>
        <dbReference type="SAM" id="MobiDB-lite"/>
    </source>
</evidence>
<feature type="region of interest" description="Disordered" evidence="1">
    <location>
        <begin position="210"/>
        <end position="255"/>
    </location>
</feature>
<protein>
    <submittedName>
        <fullName evidence="2">Phage regulatory protein, rha family</fullName>
    </submittedName>
</protein>
<proteinExistence type="predicted"/>
<dbReference type="Pfam" id="PF09669">
    <property type="entry name" value="Phage_pRha"/>
    <property type="match status" value="1"/>
</dbReference>
<name>A0A450WGM7_9GAMM</name>
<dbReference type="EMBL" id="CAADFN010000022">
    <property type="protein sequence ID" value="VFK16236.1"/>
    <property type="molecule type" value="Genomic_DNA"/>
</dbReference>
<accession>A0A450WGM7</accession>
<sequence length="255" mass="29859">MNEITKNNDMSLVHRNGARLFTTSRDIARRFGKRHHHVLRDIENLECSEEFRLSNFGETVHRRPNPSGGRPIPAKMYEITRDGFAILAMGFTGRRAMEWKERYIAAFNAMEQELRERHDARLVLENTENMRLALRSQEELLHAYRRETTRLNHLLDNAHHEKQCILWAFGPMHEEEYEKVRAYRKIGYTWTRIAREVSYRSAKSLSRQFRGYRDGHSAGSPGPRWRGRAAGTTSTRNDAFPRGNEERPHRTGGTP</sequence>
<dbReference type="NCBIfam" id="TIGR02681">
    <property type="entry name" value="phage_pRha"/>
    <property type="match status" value="1"/>
</dbReference>
<gene>
    <name evidence="2" type="ORF">BECKLFY1418C_GA0070996_102210</name>
</gene>
<dbReference type="AlphaFoldDB" id="A0A450WGM7"/>
<evidence type="ECO:0000313" key="2">
    <source>
        <dbReference type="EMBL" id="VFK16236.1"/>
    </source>
</evidence>
<organism evidence="2">
    <name type="scientific">Candidatus Kentrum sp. LFY</name>
    <dbReference type="NCBI Taxonomy" id="2126342"/>
    <lineage>
        <taxon>Bacteria</taxon>
        <taxon>Pseudomonadati</taxon>
        <taxon>Pseudomonadota</taxon>
        <taxon>Gammaproteobacteria</taxon>
        <taxon>Candidatus Kentrum</taxon>
    </lineage>
</organism>
<reference evidence="2" key="1">
    <citation type="submission" date="2019-02" db="EMBL/GenBank/DDBJ databases">
        <authorList>
            <person name="Gruber-Vodicka R. H."/>
            <person name="Seah K. B. B."/>
        </authorList>
    </citation>
    <scope>NUCLEOTIDE SEQUENCE</scope>
    <source>
        <strain evidence="2">BECK_BY7</strain>
    </source>
</reference>
<dbReference type="InterPro" id="IPR014054">
    <property type="entry name" value="Phage_regulatory_Rha"/>
</dbReference>